<evidence type="ECO:0000256" key="1">
    <source>
        <dbReference type="PROSITE-ProRule" id="PRU00042"/>
    </source>
</evidence>
<dbReference type="KEGG" id="cfj:CFIO01_04943"/>
<dbReference type="AlphaFoldDB" id="A0A010RT93"/>
<dbReference type="EMBL" id="JARH01000898">
    <property type="protein sequence ID" value="EXF75483.1"/>
    <property type="molecule type" value="Genomic_DNA"/>
</dbReference>
<keyword evidence="5" id="KW-1185">Reference proteome</keyword>
<dbReference type="HOGENOM" id="CLU_451974_0_0_1"/>
<feature type="region of interest" description="Disordered" evidence="2">
    <location>
        <begin position="325"/>
        <end position="374"/>
    </location>
</feature>
<feature type="region of interest" description="Disordered" evidence="2">
    <location>
        <begin position="571"/>
        <end position="604"/>
    </location>
</feature>
<organism evidence="4 5">
    <name type="scientific">Colletotrichum fioriniae PJ7</name>
    <dbReference type="NCBI Taxonomy" id="1445577"/>
    <lineage>
        <taxon>Eukaryota</taxon>
        <taxon>Fungi</taxon>
        <taxon>Dikarya</taxon>
        <taxon>Ascomycota</taxon>
        <taxon>Pezizomycotina</taxon>
        <taxon>Sordariomycetes</taxon>
        <taxon>Hypocreomycetidae</taxon>
        <taxon>Glomerellales</taxon>
        <taxon>Glomerellaceae</taxon>
        <taxon>Colletotrichum</taxon>
        <taxon>Colletotrichum acutatum species complex</taxon>
    </lineage>
</organism>
<evidence type="ECO:0000313" key="5">
    <source>
        <dbReference type="Proteomes" id="UP000020467"/>
    </source>
</evidence>
<accession>A0A010RT93</accession>
<dbReference type="InterPro" id="IPR013087">
    <property type="entry name" value="Znf_C2H2_type"/>
</dbReference>
<dbReference type="Proteomes" id="UP000020467">
    <property type="component" value="Unassembled WGS sequence"/>
</dbReference>
<keyword evidence="1" id="KW-0479">Metal-binding</keyword>
<keyword evidence="1" id="KW-0863">Zinc-finger</keyword>
<proteinExistence type="predicted"/>
<dbReference type="GO" id="GO:0008270">
    <property type="term" value="F:zinc ion binding"/>
    <property type="evidence" value="ECO:0007669"/>
    <property type="project" value="UniProtKB-KW"/>
</dbReference>
<feature type="compositionally biased region" description="Polar residues" evidence="2">
    <location>
        <begin position="332"/>
        <end position="342"/>
    </location>
</feature>
<dbReference type="PANTHER" id="PTHR38166:SF1">
    <property type="entry name" value="C2H2-TYPE DOMAIN-CONTAINING PROTEIN"/>
    <property type="match status" value="1"/>
</dbReference>
<keyword evidence="1" id="KW-0862">Zinc</keyword>
<dbReference type="OrthoDB" id="3521097at2759"/>
<comment type="caution">
    <text evidence="4">The sequence shown here is derived from an EMBL/GenBank/DDBJ whole genome shotgun (WGS) entry which is preliminary data.</text>
</comment>
<gene>
    <name evidence="4" type="ORF">CFIO01_04943</name>
</gene>
<reference evidence="4 5" key="1">
    <citation type="submission" date="2014-02" db="EMBL/GenBank/DDBJ databases">
        <title>The genome sequence of Colletotrichum fioriniae PJ7.</title>
        <authorList>
            <person name="Baroncelli R."/>
            <person name="Thon M.R."/>
        </authorList>
    </citation>
    <scope>NUCLEOTIDE SEQUENCE [LARGE SCALE GENOMIC DNA]</scope>
    <source>
        <strain evidence="4 5">PJ7</strain>
    </source>
</reference>
<dbReference type="PANTHER" id="PTHR38166">
    <property type="entry name" value="C2H2-TYPE DOMAIN-CONTAINING PROTEIN-RELATED"/>
    <property type="match status" value="1"/>
</dbReference>
<name>A0A010RT93_9PEZI</name>
<protein>
    <recommendedName>
        <fullName evidence="3">C2H2-type domain-containing protein</fullName>
    </recommendedName>
</protein>
<evidence type="ECO:0000259" key="3">
    <source>
        <dbReference type="PROSITE" id="PS50157"/>
    </source>
</evidence>
<feature type="domain" description="C2H2-type" evidence="3">
    <location>
        <begin position="433"/>
        <end position="465"/>
    </location>
</feature>
<evidence type="ECO:0000313" key="4">
    <source>
        <dbReference type="EMBL" id="EXF75483.1"/>
    </source>
</evidence>
<dbReference type="PROSITE" id="PS50157">
    <property type="entry name" value="ZINC_FINGER_C2H2_2"/>
    <property type="match status" value="1"/>
</dbReference>
<evidence type="ECO:0000256" key="2">
    <source>
        <dbReference type="SAM" id="MobiDB-lite"/>
    </source>
</evidence>
<sequence>MDRNTVIFGSASTNSLAVIGKVGLMSSASSFPVKMETLTGSMGGPLYPSRDTLHARRLFKSQDCNLYARHLQASETYRTAFTVKESCQPMDRCDSHGHGTAGILATLDRKRTERPILTTDLESKAFLEFTLHGARSELESYQPWTISHDVLLPGTRSHNKLGIARSPPAFQSPSMGSVSRKSSRDISFVGSIGIPKDSSTMKGQNICRGRDASVFLRKENPSRHIAAFHGIYYDSIRVSSQVAYKIGMALVTCPARLHYSLTIFVDTCRGMINHLQKFLKSDAQHLAWPQYWELGSGEGQKSCPSLTKLKDGDSKTAPISNICQHNKVDSEGSPSDQHSGDASSPRRRKRNTQRDKPNGLDQSHDDDDDCPEDFNRKRSRFEDFTADKNDSGISLACPYYKDNKLTHNRCSLLQLNRIRDVKQHLYRKHMQPYHCFSCGRQFNTQIEQMEHSRLRECSTRNYQRPDGITLDQQRDLKERVDRKLAVDQQWFAVWKIVFPDKEPPKSPYVYSPTREVATNMRTYWQETAAEMMADHVSRVPGVDSGRIIGGLNTLMDNFFRRFIEEHSSVTEGEQALDSYTDGSPGNPFPKSSRPLPRQKAHTKL</sequence>